<dbReference type="EMBL" id="JAQRFI010000060">
    <property type="protein sequence ID" value="MDC9591140.1"/>
    <property type="molecule type" value="Genomic_DNA"/>
</dbReference>
<protein>
    <submittedName>
        <fullName evidence="2">Uncharacterized protein</fullName>
    </submittedName>
</protein>
<dbReference type="RefSeq" id="WP_258086944.1">
    <property type="nucleotide sequence ID" value="NZ_JAQRFI010000060.1"/>
</dbReference>
<dbReference type="Proteomes" id="UP001217178">
    <property type="component" value="Unassembled WGS sequence"/>
</dbReference>
<evidence type="ECO:0000256" key="1">
    <source>
        <dbReference type="SAM" id="Phobius"/>
    </source>
</evidence>
<keyword evidence="3" id="KW-1185">Reference proteome</keyword>
<keyword evidence="1" id="KW-0472">Membrane</keyword>
<keyword evidence="1" id="KW-1133">Transmembrane helix</keyword>
<evidence type="ECO:0000313" key="2">
    <source>
        <dbReference type="EMBL" id="MDC9591140.1"/>
    </source>
</evidence>
<feature type="transmembrane region" description="Helical" evidence="1">
    <location>
        <begin position="34"/>
        <end position="54"/>
    </location>
</feature>
<name>A0ABT5LJF8_9GAMM</name>
<proteinExistence type="predicted"/>
<evidence type="ECO:0000313" key="3">
    <source>
        <dbReference type="Proteomes" id="UP001217178"/>
    </source>
</evidence>
<comment type="caution">
    <text evidence="2">The sequence shown here is derived from an EMBL/GenBank/DDBJ whole genome shotgun (WGS) entry which is preliminary data.</text>
</comment>
<keyword evidence="1" id="KW-0812">Transmembrane</keyword>
<reference evidence="2 3" key="1">
    <citation type="submission" date="2023-02" db="EMBL/GenBank/DDBJ databases">
        <title>Entomopathogenic bacteria.</title>
        <authorList>
            <person name="Machado R.A."/>
        </authorList>
    </citation>
    <scope>NUCLEOTIDE SEQUENCE [LARGE SCALE GENOMIC DNA]</scope>
    <source>
        <strain evidence="2 3">XENO-10</strain>
    </source>
</reference>
<organism evidence="2 3">
    <name type="scientific">Xenorhabdus yunnanensis</name>
    <dbReference type="NCBI Taxonomy" id="3025878"/>
    <lineage>
        <taxon>Bacteria</taxon>
        <taxon>Pseudomonadati</taxon>
        <taxon>Pseudomonadota</taxon>
        <taxon>Gammaproteobacteria</taxon>
        <taxon>Enterobacterales</taxon>
        <taxon>Morganellaceae</taxon>
        <taxon>Xenorhabdus</taxon>
    </lineage>
</organism>
<gene>
    <name evidence="2" type="ORF">PSI23_18065</name>
</gene>
<accession>A0ABT5LJF8</accession>
<sequence length="65" mass="6626">MRILWLAVIFCSIFGVAAGLLPALTMAESAPQEAAGAAIAVACAVVPYCIARAVSMLSGNSKKDD</sequence>